<reference evidence="6" key="1">
    <citation type="submission" date="2023-06" db="EMBL/GenBank/DDBJ databases">
        <title>Genomic analysis of the entomopathogenic nematode Steinernema hermaphroditum.</title>
        <authorList>
            <person name="Schwarz E.M."/>
            <person name="Heppert J.K."/>
            <person name="Baniya A."/>
            <person name="Schwartz H.T."/>
            <person name="Tan C.-H."/>
            <person name="Antoshechkin I."/>
            <person name="Sternberg P.W."/>
            <person name="Goodrich-Blair H."/>
            <person name="Dillman A.R."/>
        </authorList>
    </citation>
    <scope>NUCLEOTIDE SEQUENCE</scope>
    <source>
        <strain evidence="6">PS9179</strain>
        <tissue evidence="6">Whole animal</tissue>
    </source>
</reference>
<sequence length="524" mass="57437">MNAITQNVVAQNTDWTKIDTQIKHEGKEIKLPSDPQNMDYDDAINTLARVRDQENQEFDVREIIKGAPWDTLVAVYRAMQEIYGVVLSEGIKTFFGEIKPDFVTVHTGAGANDRIQVPAGQMSLPGVSSPVYVSMFPGGTIVQGTVRKRDRARLVEIANRARELISTASVYRGKAIRLNVDSDGDLELSEQPEFLDLTRVNEGDMIHTRETEALIRTNILAPLKHTAECRANRIPLKRGILLEGKYGTGKSLTSRVSAKVATDNGWTFIMLNRSQGLKSAIEFARTYQPCVIFAEDIDRAADREDEDVNDLVNLLDGLISKEMEMMVVLTTNHIEKIDRALLRPGRFDAVISIDAPDAETAERILRTYAGNLLAVDADLSEIGDVTSGMIPASIREVVERAKLSMLTEGRTNLTPDDLYISAIGMKRHVALLEPKKGEKTPAEMFSEGLIGLLGSALNNNEDVATNTALQSVNAGLSKQLRRANGNVETLAGMVAGAADSANKAHKQATRAVEVGERVLEAVED</sequence>
<dbReference type="EMBL" id="JAUCMV010000021">
    <property type="protein sequence ID" value="KAK0390249.1"/>
    <property type="molecule type" value="Genomic_DNA"/>
</dbReference>
<keyword evidence="2 4" id="KW-0547">Nucleotide-binding</keyword>
<evidence type="ECO:0000256" key="3">
    <source>
        <dbReference type="ARBA" id="ARBA00022840"/>
    </source>
</evidence>
<dbReference type="GO" id="GO:0016887">
    <property type="term" value="F:ATP hydrolysis activity"/>
    <property type="evidence" value="ECO:0007669"/>
    <property type="project" value="InterPro"/>
</dbReference>
<proteinExistence type="inferred from homology"/>
<evidence type="ECO:0000313" key="6">
    <source>
        <dbReference type="EMBL" id="KAK0390249.1"/>
    </source>
</evidence>
<dbReference type="InterPro" id="IPR003960">
    <property type="entry name" value="ATPase_AAA_CS"/>
</dbReference>
<dbReference type="InterPro" id="IPR050221">
    <property type="entry name" value="26S_Proteasome_ATPase"/>
</dbReference>
<gene>
    <name evidence="6" type="ORF">QR680_019395</name>
</gene>
<dbReference type="SMART" id="SM00382">
    <property type="entry name" value="AAA"/>
    <property type="match status" value="1"/>
</dbReference>
<organism evidence="6 7">
    <name type="scientific">Steinernema hermaphroditum</name>
    <dbReference type="NCBI Taxonomy" id="289476"/>
    <lineage>
        <taxon>Eukaryota</taxon>
        <taxon>Metazoa</taxon>
        <taxon>Ecdysozoa</taxon>
        <taxon>Nematoda</taxon>
        <taxon>Chromadorea</taxon>
        <taxon>Rhabditida</taxon>
        <taxon>Tylenchina</taxon>
        <taxon>Panagrolaimomorpha</taxon>
        <taxon>Strongyloidoidea</taxon>
        <taxon>Steinernematidae</taxon>
        <taxon>Steinernema</taxon>
    </lineage>
</organism>
<dbReference type="Gene3D" id="3.40.50.300">
    <property type="entry name" value="P-loop containing nucleotide triphosphate hydrolases"/>
    <property type="match status" value="1"/>
</dbReference>
<dbReference type="InterPro" id="IPR003593">
    <property type="entry name" value="AAA+_ATPase"/>
</dbReference>
<evidence type="ECO:0000256" key="2">
    <source>
        <dbReference type="ARBA" id="ARBA00022741"/>
    </source>
</evidence>
<dbReference type="PANTHER" id="PTHR23073">
    <property type="entry name" value="26S PROTEASOME REGULATORY SUBUNIT"/>
    <property type="match status" value="1"/>
</dbReference>
<dbReference type="Pfam" id="PF00004">
    <property type="entry name" value="AAA"/>
    <property type="match status" value="1"/>
</dbReference>
<dbReference type="Gene3D" id="1.10.8.60">
    <property type="match status" value="1"/>
</dbReference>
<dbReference type="InterPro" id="IPR027417">
    <property type="entry name" value="P-loop_NTPase"/>
</dbReference>
<accession>A0AA39GPM3</accession>
<dbReference type="GO" id="GO:0005524">
    <property type="term" value="F:ATP binding"/>
    <property type="evidence" value="ECO:0007669"/>
    <property type="project" value="UniProtKB-KW"/>
</dbReference>
<comment type="caution">
    <text evidence="6">The sequence shown here is derived from an EMBL/GenBank/DDBJ whole genome shotgun (WGS) entry which is preliminary data.</text>
</comment>
<protein>
    <recommendedName>
        <fullName evidence="5">AAA+ ATPase domain-containing protein</fullName>
    </recommendedName>
</protein>
<feature type="domain" description="AAA+ ATPase" evidence="5">
    <location>
        <begin position="236"/>
        <end position="357"/>
    </location>
</feature>
<evidence type="ECO:0000313" key="7">
    <source>
        <dbReference type="Proteomes" id="UP001175271"/>
    </source>
</evidence>
<dbReference type="Proteomes" id="UP001175271">
    <property type="component" value="Unassembled WGS sequence"/>
</dbReference>
<dbReference type="InterPro" id="IPR003959">
    <property type="entry name" value="ATPase_AAA_core"/>
</dbReference>
<keyword evidence="7" id="KW-1185">Reference proteome</keyword>
<comment type="similarity">
    <text evidence="1 4">Belongs to the AAA ATPase family.</text>
</comment>
<evidence type="ECO:0000256" key="4">
    <source>
        <dbReference type="RuleBase" id="RU003651"/>
    </source>
</evidence>
<name>A0AA39GPM3_9BILA</name>
<evidence type="ECO:0000259" key="5">
    <source>
        <dbReference type="SMART" id="SM00382"/>
    </source>
</evidence>
<dbReference type="PROSITE" id="PS00674">
    <property type="entry name" value="AAA"/>
    <property type="match status" value="1"/>
</dbReference>
<keyword evidence="3 4" id="KW-0067">ATP-binding</keyword>
<dbReference type="AlphaFoldDB" id="A0AA39GPM3"/>
<evidence type="ECO:0000256" key="1">
    <source>
        <dbReference type="ARBA" id="ARBA00006914"/>
    </source>
</evidence>
<dbReference type="SUPFAM" id="SSF52540">
    <property type="entry name" value="P-loop containing nucleoside triphosphate hydrolases"/>
    <property type="match status" value="1"/>
</dbReference>